<dbReference type="Gene3D" id="3.30.700.10">
    <property type="entry name" value="Glycoprotein, Type 4 Pilin"/>
    <property type="match status" value="1"/>
</dbReference>
<feature type="region of interest" description="Disordered" evidence="1">
    <location>
        <begin position="1"/>
        <end position="21"/>
    </location>
</feature>
<dbReference type="PANTHER" id="PTHR30093">
    <property type="entry name" value="GENERAL SECRETION PATHWAY PROTEIN G"/>
    <property type="match status" value="1"/>
</dbReference>
<dbReference type="InterPro" id="IPR012902">
    <property type="entry name" value="N_methyl_site"/>
</dbReference>
<feature type="region of interest" description="Disordered" evidence="1">
    <location>
        <begin position="324"/>
        <end position="352"/>
    </location>
</feature>
<keyword evidence="2" id="KW-0812">Transmembrane</keyword>
<organism evidence="3">
    <name type="scientific">hydrothermal vent metagenome</name>
    <dbReference type="NCBI Taxonomy" id="652676"/>
    <lineage>
        <taxon>unclassified sequences</taxon>
        <taxon>metagenomes</taxon>
        <taxon>ecological metagenomes</taxon>
    </lineage>
</organism>
<dbReference type="InterPro" id="IPR045584">
    <property type="entry name" value="Pilin-like"/>
</dbReference>
<sequence>PALVQPAKAAQNRLARHCAEKPPPRPRWFAEGASCRIWRMKKRLPDTAAPRRSTPAFTLIELLVVIAIIALLIGILLPALGGARAAARSLKCASNMRQLAVGHALYANSFDGISIPGRMAKVNPPEDRANHYDVGNGLHYRPRWMISMGAGAGFYAYGEPSTDPSKENDNNRLLEHEIFADPVVPEYVNNRNYSLGYNFQFLGNSRQRADGRFVRFPVRLHQFRGKTVLFADTLGTAASFPEHERLPYNPTPHPNKDTREIANHGWSLDPPRLTADSDNCDGSRDGSTRSAPDERHRGKANVAWLDGHVEAMTAAELGYIQDADSSFPHTDAGATNRYFDGSGRDDSPPRTN</sequence>
<evidence type="ECO:0000256" key="1">
    <source>
        <dbReference type="SAM" id="MobiDB-lite"/>
    </source>
</evidence>
<evidence type="ECO:0008006" key="4">
    <source>
        <dbReference type="Google" id="ProtNLM"/>
    </source>
</evidence>
<feature type="transmembrane region" description="Helical" evidence="2">
    <location>
        <begin position="56"/>
        <end position="81"/>
    </location>
</feature>
<dbReference type="NCBIfam" id="TIGR04294">
    <property type="entry name" value="pre_pil_HX9DG"/>
    <property type="match status" value="1"/>
</dbReference>
<dbReference type="PANTHER" id="PTHR30093:SF2">
    <property type="entry name" value="TYPE II SECRETION SYSTEM PROTEIN H"/>
    <property type="match status" value="1"/>
</dbReference>
<feature type="region of interest" description="Disordered" evidence="1">
    <location>
        <begin position="241"/>
        <end position="297"/>
    </location>
</feature>
<feature type="compositionally biased region" description="Basic and acidic residues" evidence="1">
    <location>
        <begin position="281"/>
        <end position="296"/>
    </location>
</feature>
<dbReference type="SUPFAM" id="SSF54523">
    <property type="entry name" value="Pili subunits"/>
    <property type="match status" value="1"/>
</dbReference>
<dbReference type="EMBL" id="UOGK01000720">
    <property type="protein sequence ID" value="VAX42587.1"/>
    <property type="molecule type" value="Genomic_DNA"/>
</dbReference>
<protein>
    <recommendedName>
        <fullName evidence="4">Prepilin-type N-terminal cleavage/methylation domain-containing protein</fullName>
    </recommendedName>
</protein>
<feature type="non-terminal residue" evidence="3">
    <location>
        <position position="1"/>
    </location>
</feature>
<dbReference type="AlphaFoldDB" id="A0A3B1E939"/>
<evidence type="ECO:0000256" key="2">
    <source>
        <dbReference type="SAM" id="Phobius"/>
    </source>
</evidence>
<keyword evidence="2" id="KW-1133">Transmembrane helix</keyword>
<dbReference type="Pfam" id="PF07963">
    <property type="entry name" value="N_methyl"/>
    <property type="match status" value="1"/>
</dbReference>
<dbReference type="NCBIfam" id="TIGR02532">
    <property type="entry name" value="IV_pilin_GFxxxE"/>
    <property type="match status" value="1"/>
</dbReference>
<evidence type="ECO:0000313" key="3">
    <source>
        <dbReference type="EMBL" id="VAX42587.1"/>
    </source>
</evidence>
<feature type="compositionally biased region" description="Basic and acidic residues" evidence="1">
    <location>
        <begin position="342"/>
        <end position="352"/>
    </location>
</feature>
<accession>A0A3B1E939</accession>
<dbReference type="InterPro" id="IPR027558">
    <property type="entry name" value="Pre_pil_HX9DG_C"/>
</dbReference>
<keyword evidence="2" id="KW-0472">Membrane</keyword>
<name>A0A3B1E939_9ZZZZ</name>
<proteinExistence type="predicted"/>
<gene>
    <name evidence="3" type="ORF">MNBD_PLANCTO03-1778</name>
</gene>
<reference evidence="3" key="1">
    <citation type="submission" date="2018-06" db="EMBL/GenBank/DDBJ databases">
        <authorList>
            <person name="Zhirakovskaya E."/>
        </authorList>
    </citation>
    <scope>NUCLEOTIDE SEQUENCE</scope>
</reference>